<keyword evidence="10" id="KW-0175">Coiled coil</keyword>
<evidence type="ECO:0000256" key="5">
    <source>
        <dbReference type="ARBA" id="ARBA00022490"/>
    </source>
</evidence>
<dbReference type="AlphaFoldDB" id="A0AAE0ZUG4"/>
<keyword evidence="11" id="KW-0206">Cytoskeleton</keyword>
<evidence type="ECO:0000256" key="14">
    <source>
        <dbReference type="ARBA" id="ARBA00093507"/>
    </source>
</evidence>
<name>A0AAE0ZUG4_9GAST</name>
<keyword evidence="9" id="KW-0007">Acetylation</keyword>
<dbReference type="GO" id="GO:0005869">
    <property type="term" value="C:dynactin complex"/>
    <property type="evidence" value="ECO:0007669"/>
    <property type="project" value="InterPro"/>
</dbReference>
<evidence type="ECO:0000256" key="7">
    <source>
        <dbReference type="ARBA" id="ARBA00022553"/>
    </source>
</evidence>
<dbReference type="PANTHER" id="PTHR13034">
    <property type="entry name" value="DYNACTIN P62 SUBUNIT"/>
    <property type="match status" value="1"/>
</dbReference>
<evidence type="ECO:0000256" key="13">
    <source>
        <dbReference type="ARBA" id="ARBA00034864"/>
    </source>
</evidence>
<evidence type="ECO:0000256" key="10">
    <source>
        <dbReference type="ARBA" id="ARBA00023054"/>
    </source>
</evidence>
<evidence type="ECO:0000256" key="8">
    <source>
        <dbReference type="ARBA" id="ARBA00022843"/>
    </source>
</evidence>
<evidence type="ECO:0000256" key="4">
    <source>
        <dbReference type="ARBA" id="ARBA00004657"/>
    </source>
</evidence>
<keyword evidence="7" id="KW-0597">Phosphoprotein</keyword>
<comment type="similarity">
    <text evidence="12">Belongs to the dynactin subunit 4 family.</text>
</comment>
<evidence type="ECO:0000256" key="12">
    <source>
        <dbReference type="ARBA" id="ARBA00034776"/>
    </source>
</evidence>
<dbReference type="EMBL" id="JAWDGP010003347">
    <property type="protein sequence ID" value="KAK3775236.1"/>
    <property type="molecule type" value="Genomic_DNA"/>
</dbReference>
<keyword evidence="8" id="KW-0832">Ubl conjugation</keyword>
<comment type="subcellular location">
    <subcellularLocation>
        <location evidence="3">Cytoplasm</location>
        <location evidence="3">Cell cortex</location>
    </subcellularLocation>
    <subcellularLocation>
        <location evidence="1">Cytoplasm</location>
        <location evidence="1">Cytoskeleton</location>
        <location evidence="1">Microtubule organizing center</location>
        <location evidence="1">Centrosome</location>
    </subcellularLocation>
    <subcellularLocation>
        <location evidence="2">Cytoplasm</location>
        <location evidence="2">Cytoskeleton</location>
        <location evidence="2">Stress fiber</location>
    </subcellularLocation>
    <subcellularLocation>
        <location evidence="4">Cytoplasm</location>
        <location evidence="4">Myofibril</location>
    </subcellularLocation>
</comment>
<evidence type="ECO:0000256" key="1">
    <source>
        <dbReference type="ARBA" id="ARBA00004300"/>
    </source>
</evidence>
<evidence type="ECO:0000256" key="9">
    <source>
        <dbReference type="ARBA" id="ARBA00022990"/>
    </source>
</evidence>
<gene>
    <name evidence="15" type="ORF">RRG08_044588</name>
</gene>
<dbReference type="PANTHER" id="PTHR13034:SF2">
    <property type="entry name" value="DYNACTIN SUBUNIT 4"/>
    <property type="match status" value="1"/>
</dbReference>
<dbReference type="InterPro" id="IPR008603">
    <property type="entry name" value="DCTN4"/>
</dbReference>
<reference evidence="15" key="1">
    <citation type="journal article" date="2023" name="G3 (Bethesda)">
        <title>A reference genome for the long-term kleptoplast-retaining sea slug Elysia crispata morphotype clarki.</title>
        <authorList>
            <person name="Eastman K.E."/>
            <person name="Pendleton A.L."/>
            <person name="Shaikh M.A."/>
            <person name="Suttiyut T."/>
            <person name="Ogas R."/>
            <person name="Tomko P."/>
            <person name="Gavelis G."/>
            <person name="Widhalm J.R."/>
            <person name="Wisecaver J.H."/>
        </authorList>
    </citation>
    <scope>NUCLEOTIDE SEQUENCE</scope>
    <source>
        <strain evidence="15">ECLA1</strain>
    </source>
</reference>
<organism evidence="15 16">
    <name type="scientific">Elysia crispata</name>
    <name type="common">lettuce slug</name>
    <dbReference type="NCBI Taxonomy" id="231223"/>
    <lineage>
        <taxon>Eukaryota</taxon>
        <taxon>Metazoa</taxon>
        <taxon>Spiralia</taxon>
        <taxon>Lophotrochozoa</taxon>
        <taxon>Mollusca</taxon>
        <taxon>Gastropoda</taxon>
        <taxon>Heterobranchia</taxon>
        <taxon>Euthyneura</taxon>
        <taxon>Panpulmonata</taxon>
        <taxon>Sacoglossa</taxon>
        <taxon>Placobranchoidea</taxon>
        <taxon>Plakobranchidae</taxon>
        <taxon>Elysia</taxon>
    </lineage>
</organism>
<comment type="caution">
    <text evidence="15">The sequence shown here is derived from an EMBL/GenBank/DDBJ whole genome shotgun (WGS) entry which is preliminary data.</text>
</comment>
<evidence type="ECO:0000313" key="15">
    <source>
        <dbReference type="EMBL" id="KAK3775236.1"/>
    </source>
</evidence>
<keyword evidence="6" id="KW-1017">Isopeptide bond</keyword>
<evidence type="ECO:0000256" key="6">
    <source>
        <dbReference type="ARBA" id="ARBA00022499"/>
    </source>
</evidence>
<protein>
    <recommendedName>
        <fullName evidence="13">Dynactin subunit 4</fullName>
    </recommendedName>
</protein>
<dbReference type="GO" id="GO:0030016">
    <property type="term" value="C:myofibril"/>
    <property type="evidence" value="ECO:0007669"/>
    <property type="project" value="UniProtKB-SubCell"/>
</dbReference>
<evidence type="ECO:0000256" key="3">
    <source>
        <dbReference type="ARBA" id="ARBA00004544"/>
    </source>
</evidence>
<dbReference type="Proteomes" id="UP001283361">
    <property type="component" value="Unassembled WGS sequence"/>
</dbReference>
<proteinExistence type="inferred from homology"/>
<keyword evidence="5" id="KW-0963">Cytoplasm</keyword>
<evidence type="ECO:0000256" key="11">
    <source>
        <dbReference type="ARBA" id="ARBA00023212"/>
    </source>
</evidence>
<keyword evidence="16" id="KW-1185">Reference proteome</keyword>
<dbReference type="GO" id="GO:0005938">
    <property type="term" value="C:cell cortex"/>
    <property type="evidence" value="ECO:0007669"/>
    <property type="project" value="UniProtKB-SubCell"/>
</dbReference>
<evidence type="ECO:0000313" key="16">
    <source>
        <dbReference type="Proteomes" id="UP001283361"/>
    </source>
</evidence>
<accession>A0AAE0ZUG4</accession>
<sequence>MATYADLELVKYLCCCKKKFSVCRLYLCKYCLQLRCTDCTQHEVDTPYCPHCLENMPSGEAKLKKNRCSNCFDCPVCGHTLVTRSTSHTSPSPDDPTKTIAKKMYYMACGFCRWTTRDVGLPDQSVASGSWPILQNPHEQRISSLLENYKIMAQIEKAEHERKKYVSRRSHLYRQDKYGGSAAGLRRKGMSTFSSMSSTESKVPGELEPSVTVDSFEPLPNEYFTEPAALVKTTKLAHRHSVPEFQPTEISKLHPIHKHLLMRKSLRCKECEHNVSKADFNPSSIKFKIQLTAQHHVPEIRILTPSTFTMNKETIVTLTLSNPSVFGMTVSLHPIEDESDTDYCSAKVELPKKELLLAGRDEPSMQMYDDSSQADEFKDDPKVIVFRKGNKIGFVVKVTPVVNEGDVKIQFMMKHEFRNTTAAALQSESKEPEIVWLEHKVYMNLGPIAKKDPNVSQA</sequence>
<dbReference type="Pfam" id="PF05502">
    <property type="entry name" value="Dynactin_p62"/>
    <property type="match status" value="2"/>
</dbReference>
<evidence type="ECO:0000256" key="2">
    <source>
        <dbReference type="ARBA" id="ARBA00004529"/>
    </source>
</evidence>
<comment type="subunit">
    <text evidence="14">Subunit of dynactin, a multiprotein complex part of a tripartite complex with dynein and a adapter, such as BICDL1, BICD2 or HOOK3. The dynactin complex is built around ACTR1A/ACTB filament and consists of an actin-related filament composed of a shoulder domain, a pointed end and a barbed end. Its length is defined by its flexible shoulder domain. The soulder is composed of 2 DCTN1 subunits, 4 DCTN2 and 2 DCTN3. The 4 DCNT2 (via N-terminus) bind the ACTR1A filament and act as molecular rulers to determine the length. The pointed end is important for binding dynein-dynactin cargo adapters. Consists of 4 subunits: ACTR10, DCNT4, DCTN5 and DCTN6. The barbed end is composed of a CAPZA1:CAPZB heterodimers, which binds ACTR1A/ACTB filament and dynactin and stabilizes dynactin. Interacts with ATP7B, but not ATP7A, in a copper-dependent manner. Interacts with ANK2; this interaction is required for localization at costameres. Interacts with N4BP2L1.</text>
</comment>
<dbReference type="GO" id="GO:0005813">
    <property type="term" value="C:centrosome"/>
    <property type="evidence" value="ECO:0007669"/>
    <property type="project" value="UniProtKB-SubCell"/>
</dbReference>
<dbReference type="GO" id="GO:0001725">
    <property type="term" value="C:stress fiber"/>
    <property type="evidence" value="ECO:0007669"/>
    <property type="project" value="UniProtKB-SubCell"/>
</dbReference>